<dbReference type="CDD" id="cd16148">
    <property type="entry name" value="sulfatase_like"/>
    <property type="match status" value="1"/>
</dbReference>
<accession>A0ABD6CS76</accession>
<protein>
    <submittedName>
        <fullName evidence="2">Sulfatase</fullName>
    </submittedName>
</protein>
<dbReference type="InterPro" id="IPR000917">
    <property type="entry name" value="Sulfatase_N"/>
</dbReference>
<dbReference type="PANTHER" id="PTHR43751:SF3">
    <property type="entry name" value="SULFATASE N-TERMINAL DOMAIN-CONTAINING PROTEIN"/>
    <property type="match status" value="1"/>
</dbReference>
<sequence length="470" mass="52652">MRQHVLYITVDSIRADRMGYLGYDKPTTPTLDGLAADGTVWTRAMASGIPTYFSFKSLLGGVYPLSHTSDLGLPREVPALAEAFQKLGYRTAGFNSGNPWLTDADGYDRGFETFRDFLTDDQDGYGIAERLRELQRFVPDHDLVRDWAGRVARTGCALTGQVPLEPAERVTAAATEWLIDEVDTDRPTFLWIHYMDPHYPWVPPAALLERFHDEPLSRLDIGRLWHTVAGRHGGAAEQSIPDSDLEAINALYDAELRRTDDAIEDLLTVVDDTLGLSETVVVVAGDHGTELADHGNFSHAPRSLYDEVVRVPLLLRGPGVPSTTMTEPVSLLDLPPTLLNYAAPEREDAIPDDFEGTSLFEAEGDPTFTNVIYGFSPATRDAGNGEMLTACLDWPWKLVDREGTDEQELYNLERDPKEQRNRVAQRSTITDELQSKIENHRVETRQCQRTVAEKYRIRDRVAMLHREGAI</sequence>
<evidence type="ECO:0000313" key="2">
    <source>
        <dbReference type="EMBL" id="MFD1600101.1"/>
    </source>
</evidence>
<dbReference type="SUPFAM" id="SSF53649">
    <property type="entry name" value="Alkaline phosphatase-like"/>
    <property type="match status" value="1"/>
</dbReference>
<dbReference type="InterPro" id="IPR052701">
    <property type="entry name" value="GAG_Ulvan_Degrading_Sulfatases"/>
</dbReference>
<dbReference type="RefSeq" id="WP_256421153.1">
    <property type="nucleotide sequence ID" value="NZ_JANHDI010000006.1"/>
</dbReference>
<dbReference type="InterPro" id="IPR017850">
    <property type="entry name" value="Alkaline_phosphatase_core_sf"/>
</dbReference>
<proteinExistence type="predicted"/>
<dbReference type="Gene3D" id="3.40.720.10">
    <property type="entry name" value="Alkaline Phosphatase, subunit A"/>
    <property type="match status" value="1"/>
</dbReference>
<dbReference type="Gene3D" id="3.30.1120.10">
    <property type="match status" value="1"/>
</dbReference>
<dbReference type="Pfam" id="PF00884">
    <property type="entry name" value="Sulfatase"/>
    <property type="match status" value="1"/>
</dbReference>
<keyword evidence="3" id="KW-1185">Reference proteome</keyword>
<dbReference type="EMBL" id="JBHUDK010000012">
    <property type="protein sequence ID" value="MFD1600101.1"/>
    <property type="molecule type" value="Genomic_DNA"/>
</dbReference>
<dbReference type="PANTHER" id="PTHR43751">
    <property type="entry name" value="SULFATASE"/>
    <property type="match status" value="1"/>
</dbReference>
<comment type="caution">
    <text evidence="2">The sequence shown here is derived from an EMBL/GenBank/DDBJ whole genome shotgun (WGS) entry which is preliminary data.</text>
</comment>
<reference evidence="2 3" key="1">
    <citation type="journal article" date="2019" name="Int. J. Syst. Evol. Microbiol.">
        <title>The Global Catalogue of Microorganisms (GCM) 10K type strain sequencing project: providing services to taxonomists for standard genome sequencing and annotation.</title>
        <authorList>
            <consortium name="The Broad Institute Genomics Platform"/>
            <consortium name="The Broad Institute Genome Sequencing Center for Infectious Disease"/>
            <person name="Wu L."/>
            <person name="Ma J."/>
        </authorList>
    </citation>
    <scope>NUCLEOTIDE SEQUENCE [LARGE SCALE GENOMIC DNA]</scope>
    <source>
        <strain evidence="2 3">CGMCC 1.12121</strain>
    </source>
</reference>
<evidence type="ECO:0000313" key="3">
    <source>
        <dbReference type="Proteomes" id="UP001597085"/>
    </source>
</evidence>
<name>A0ABD6CS76_9EURY</name>
<organism evidence="2 3">
    <name type="scientific">Halobellus rarus</name>
    <dbReference type="NCBI Taxonomy" id="1126237"/>
    <lineage>
        <taxon>Archaea</taxon>
        <taxon>Methanobacteriati</taxon>
        <taxon>Methanobacteriota</taxon>
        <taxon>Stenosarchaea group</taxon>
        <taxon>Halobacteria</taxon>
        <taxon>Halobacteriales</taxon>
        <taxon>Haloferacaceae</taxon>
        <taxon>Halobellus</taxon>
    </lineage>
</organism>
<gene>
    <name evidence="2" type="ORF">ACFSBX_14145</name>
</gene>
<dbReference type="AlphaFoldDB" id="A0ABD6CS76"/>
<feature type="domain" description="Sulfatase N-terminal" evidence="1">
    <location>
        <begin position="3"/>
        <end position="342"/>
    </location>
</feature>
<evidence type="ECO:0000259" key="1">
    <source>
        <dbReference type="Pfam" id="PF00884"/>
    </source>
</evidence>
<dbReference type="Proteomes" id="UP001597085">
    <property type="component" value="Unassembled WGS sequence"/>
</dbReference>